<evidence type="ECO:0000259" key="14">
    <source>
        <dbReference type="PROSITE" id="PS50888"/>
    </source>
</evidence>
<name>A0A9X0D510_9CNID</name>
<evidence type="ECO:0000256" key="3">
    <source>
        <dbReference type="ARBA" id="ARBA00022692"/>
    </source>
</evidence>
<gene>
    <name evidence="15" type="primary">SREBF2_2</name>
    <name evidence="15" type="ORF">OS493_017444</name>
</gene>
<evidence type="ECO:0000256" key="1">
    <source>
        <dbReference type="ARBA" id="ARBA00004123"/>
    </source>
</evidence>
<dbReference type="GO" id="GO:0000981">
    <property type="term" value="F:DNA-binding transcription factor activity, RNA polymerase II-specific"/>
    <property type="evidence" value="ECO:0007669"/>
    <property type="project" value="TreeGrafter"/>
</dbReference>
<dbReference type="EMBL" id="MU825882">
    <property type="protein sequence ID" value="KAJ7385079.1"/>
    <property type="molecule type" value="Genomic_DNA"/>
</dbReference>
<comment type="subcellular location">
    <subcellularLocation>
        <location evidence="2">Endoplasmic reticulum membrane</location>
        <topology evidence="2">Multi-pass membrane protein</topology>
    </subcellularLocation>
    <subcellularLocation>
        <location evidence="1">Nucleus</location>
    </subcellularLocation>
</comment>
<keyword evidence="9" id="KW-0804">Transcription</keyword>
<keyword evidence="8 13" id="KW-0472">Membrane</keyword>
<evidence type="ECO:0000256" key="8">
    <source>
        <dbReference type="ARBA" id="ARBA00023136"/>
    </source>
</evidence>
<dbReference type="GO" id="GO:0005634">
    <property type="term" value="C:nucleus"/>
    <property type="evidence" value="ECO:0007669"/>
    <property type="project" value="UniProtKB-SubCell"/>
</dbReference>
<feature type="coiled-coil region" evidence="11">
    <location>
        <begin position="445"/>
        <end position="477"/>
    </location>
</feature>
<dbReference type="SUPFAM" id="SSF47459">
    <property type="entry name" value="HLH, helix-loop-helix DNA-binding domain"/>
    <property type="match status" value="1"/>
</dbReference>
<dbReference type="PANTHER" id="PTHR46062">
    <property type="entry name" value="STEROL REGULATORY ELEMENT-BINDING PROTEIN"/>
    <property type="match status" value="1"/>
</dbReference>
<evidence type="ECO:0000256" key="7">
    <source>
        <dbReference type="ARBA" id="ARBA00023125"/>
    </source>
</evidence>
<dbReference type="Pfam" id="PF00010">
    <property type="entry name" value="HLH"/>
    <property type="match status" value="1"/>
</dbReference>
<evidence type="ECO:0000256" key="4">
    <source>
        <dbReference type="ARBA" id="ARBA00022824"/>
    </source>
</evidence>
<feature type="transmembrane region" description="Helical" evidence="13">
    <location>
        <begin position="615"/>
        <end position="642"/>
    </location>
</feature>
<dbReference type="CDD" id="cd11394">
    <property type="entry name" value="bHLHzip_SREBP"/>
    <property type="match status" value="1"/>
</dbReference>
<feature type="region of interest" description="Disordered" evidence="12">
    <location>
        <begin position="234"/>
        <end position="253"/>
    </location>
</feature>
<dbReference type="AlphaFoldDB" id="A0A9X0D510"/>
<feature type="domain" description="BHLH" evidence="14">
    <location>
        <begin position="405"/>
        <end position="455"/>
    </location>
</feature>
<keyword evidence="7" id="KW-0238">DNA-binding</keyword>
<feature type="compositionally biased region" description="Polar residues" evidence="12">
    <location>
        <begin position="326"/>
        <end position="344"/>
    </location>
</feature>
<feature type="region of interest" description="Disordered" evidence="12">
    <location>
        <begin position="284"/>
        <end position="344"/>
    </location>
</feature>
<organism evidence="15 16">
    <name type="scientific">Desmophyllum pertusum</name>
    <dbReference type="NCBI Taxonomy" id="174260"/>
    <lineage>
        <taxon>Eukaryota</taxon>
        <taxon>Metazoa</taxon>
        <taxon>Cnidaria</taxon>
        <taxon>Anthozoa</taxon>
        <taxon>Hexacorallia</taxon>
        <taxon>Scleractinia</taxon>
        <taxon>Caryophylliina</taxon>
        <taxon>Caryophylliidae</taxon>
        <taxon>Desmophyllum</taxon>
    </lineage>
</organism>
<evidence type="ECO:0000256" key="13">
    <source>
        <dbReference type="SAM" id="Phobius"/>
    </source>
</evidence>
<keyword evidence="3 13" id="KW-0812">Transmembrane</keyword>
<dbReference type="PROSITE" id="PS50888">
    <property type="entry name" value="BHLH"/>
    <property type="match status" value="1"/>
</dbReference>
<dbReference type="GO" id="GO:0005789">
    <property type="term" value="C:endoplasmic reticulum membrane"/>
    <property type="evidence" value="ECO:0007669"/>
    <property type="project" value="UniProtKB-SubCell"/>
</dbReference>
<evidence type="ECO:0000313" key="16">
    <source>
        <dbReference type="Proteomes" id="UP001163046"/>
    </source>
</evidence>
<dbReference type="InterPro" id="IPR011598">
    <property type="entry name" value="bHLH_dom"/>
</dbReference>
<dbReference type="GO" id="GO:0046983">
    <property type="term" value="F:protein dimerization activity"/>
    <property type="evidence" value="ECO:0007669"/>
    <property type="project" value="InterPro"/>
</dbReference>
<evidence type="ECO:0000256" key="10">
    <source>
        <dbReference type="ARBA" id="ARBA00023242"/>
    </source>
</evidence>
<dbReference type="PANTHER" id="PTHR46062:SF1">
    <property type="entry name" value="LP12374P"/>
    <property type="match status" value="1"/>
</dbReference>
<accession>A0A9X0D510</accession>
<keyword evidence="11" id="KW-0175">Coiled coil</keyword>
<proteinExistence type="predicted"/>
<reference evidence="15" key="1">
    <citation type="submission" date="2023-01" db="EMBL/GenBank/DDBJ databases">
        <title>Genome assembly of the deep-sea coral Lophelia pertusa.</title>
        <authorList>
            <person name="Herrera S."/>
            <person name="Cordes E."/>
        </authorList>
    </citation>
    <scope>NUCLEOTIDE SEQUENCE</scope>
    <source>
        <strain evidence="15">USNM1676648</strain>
        <tissue evidence="15">Polyp</tissue>
    </source>
</reference>
<evidence type="ECO:0000256" key="9">
    <source>
        <dbReference type="ARBA" id="ARBA00023163"/>
    </source>
</evidence>
<dbReference type="OrthoDB" id="2133190at2759"/>
<comment type="caution">
    <text evidence="15">The sequence shown here is derived from an EMBL/GenBank/DDBJ whole genome shotgun (WGS) entry which is preliminary data.</text>
</comment>
<feature type="transmembrane region" description="Helical" evidence="13">
    <location>
        <begin position="557"/>
        <end position="576"/>
    </location>
</feature>
<dbReference type="InterPro" id="IPR036638">
    <property type="entry name" value="HLH_DNA-bd_sf"/>
</dbReference>
<keyword evidence="4" id="KW-0256">Endoplasmic reticulum</keyword>
<sequence>MADPSGEGWPSYMSETMPGLEPNFNNDRSMNEPMMGDFDEGFLDYLCGPTATSNPQHTSATVGVNIKTEPTQIILSPPITPPESMATDEDCTSSFNFADYLSKVAPQQEQSGLSMFQPQLQVKQEAEVYNPNLNCTAEQSQNTATQHLINLLQGQKTQQVLPAMHTKSLEQLLQEPSILAPTSQPRTVTVQQPPQVQQPSLVTQQVQQPSQATPQLLQLLLQQQQQQQLQQQQQQLPQLQPKPQLPTPQYSVSQPASNQNVLLQQLLQQLGVLPKQTAIAVPQQQVTVPAEQPSPQQQVPSPGSVSSLSSTPGSPLQPGSPLSPVHSQAASPQTQQAHFQPQIVKSDSTTTVIGTIELSQSSLQPTLSQGPNGVLTATIPIVLDPSKIPISRLSNCKGQIGVKTEKRSAHNLIEKRYRTSINDKIGELKDLVCGQDTKMNKAGILRKAIEVILKLQNDNARLKKENMALKMAQQKRETITELVRKQKEHRIKKEVIEDIDISDSGPDADEIEEITKPSVIASPLTPPTPDPLMKDKTHIKMEALPVSSCGMMDRTRVALFAFMFTFLFINPLSYVVPQLDKGMFFSNSAVSERQHAGGRTLNSYDDASPMQQDNWLLSVALFAAKWLLHAVIAIAVLVRIFVFGEPVTRPHSDNAVLFWRHRNQADEDLAKGDAISASRHLEICLRALKRPLPVSKLDVACGLIWQVMRHVLHRLWVGTWLASAAGGIKLWRGSTDTKDHAGISAKDAAMVYHKLHQLSLTGHVSVNGWRSSFLGLAAVNLAETARKLISIDVLAEIYVSAAIQIRTSFPDGLHFSARYFLGRAQTSYAAHGTTVPASLQWLFQPQGHRFFVSSRWSCKGGDSLWASVSNKADPIAHVSQVFREHLLRYALSSIVLPSATDDDTTGDESARDALSYLHMLNECASTSEKPVNMSSVVGDDQVAKWWVAVGMVAVHWLRGEDEAAERYYSTVESVPKSLWNAEDPVANSRDPLAKAILRAYLAKKQVLTGSGDMLASSLEDCTQLCKKSGLHLQESINLASSLYQSSANRLHQLAQLLCCDWLLGTRKDIWEFSQKSHLSAVVPTDQVELRSFQNDLESLQKLTHNLPAALPRLYLYEAVARLMAGANPQRLTICYRGAP</sequence>
<evidence type="ECO:0000256" key="2">
    <source>
        <dbReference type="ARBA" id="ARBA00004477"/>
    </source>
</evidence>
<evidence type="ECO:0000256" key="11">
    <source>
        <dbReference type="SAM" id="Coils"/>
    </source>
</evidence>
<keyword evidence="10" id="KW-0539">Nucleus</keyword>
<keyword evidence="6" id="KW-0805">Transcription regulation</keyword>
<evidence type="ECO:0000256" key="5">
    <source>
        <dbReference type="ARBA" id="ARBA00022989"/>
    </source>
</evidence>
<dbReference type="Gene3D" id="4.10.280.10">
    <property type="entry name" value="Helix-loop-helix DNA-binding domain"/>
    <property type="match status" value="1"/>
</dbReference>
<feature type="compositionally biased region" description="Low complexity" evidence="12">
    <location>
        <begin position="293"/>
        <end position="325"/>
    </location>
</feature>
<protein>
    <submittedName>
        <fullName evidence="15">Sterol regulatory element-binding protein 2</fullName>
    </submittedName>
</protein>
<dbReference type="GO" id="GO:0000978">
    <property type="term" value="F:RNA polymerase II cis-regulatory region sequence-specific DNA binding"/>
    <property type="evidence" value="ECO:0007669"/>
    <property type="project" value="TreeGrafter"/>
</dbReference>
<keyword evidence="5 13" id="KW-1133">Transmembrane helix</keyword>
<keyword evidence="16" id="KW-1185">Reference proteome</keyword>
<feature type="region of interest" description="Disordered" evidence="12">
    <location>
        <begin position="1"/>
        <end position="29"/>
    </location>
</feature>
<evidence type="ECO:0000256" key="12">
    <source>
        <dbReference type="SAM" id="MobiDB-lite"/>
    </source>
</evidence>
<evidence type="ECO:0000313" key="15">
    <source>
        <dbReference type="EMBL" id="KAJ7385079.1"/>
    </source>
</evidence>
<evidence type="ECO:0000256" key="6">
    <source>
        <dbReference type="ARBA" id="ARBA00023015"/>
    </source>
</evidence>
<dbReference type="SMART" id="SM00353">
    <property type="entry name" value="HLH"/>
    <property type="match status" value="1"/>
</dbReference>
<dbReference type="Proteomes" id="UP001163046">
    <property type="component" value="Unassembled WGS sequence"/>
</dbReference>